<evidence type="ECO:0000313" key="4">
    <source>
        <dbReference type="Proteomes" id="UP000242525"/>
    </source>
</evidence>
<dbReference type="NCBIfam" id="NF041131">
    <property type="entry name" value="RicT_YaaT_fam"/>
    <property type="match status" value="1"/>
</dbReference>
<evidence type="ECO:0000259" key="2">
    <source>
        <dbReference type="PROSITE" id="PS51411"/>
    </source>
</evidence>
<dbReference type="Proteomes" id="UP000242525">
    <property type="component" value="Unassembled WGS sequence"/>
</dbReference>
<sequence length="594" mass="65687">MESQSQAHLHQTRNFNVLQDVFPLVTDHSDFNNPFGDGTHASFSGMSSGMEQSQASRNNSTSSTLSASSTIWTDNPSMSQRRTSFYQLGSPVETVSGSRSTQRDSVSPPSSISPTQPGFGNSPKQGAASRFFPPSQTDQYHNVPMQCFPQPSYSSGGQYLPPFSIPEDQTFAGVSSNNNMVSANGPMVSFPQTGQVYGNYFYDGGHSGFNGQYSPSMRPYGTAPLNPPTGPRMAPPVMGFNPLMGPTDRRHSTGTSVVLGPPQSQGRLGNVERSPGHATGRSLTASHNQRQSTSLGTSSARELYSKIKPYFMTDPFGKTAFLNSSKITCNVDPQRASGWISVSSSKLYIVLFKNFRAELFYVPEKCMTEYHVGDYVVVDADRGHDLGLVIKTNVTLEEAGLLKWRQQFESDTAMTDLHDIFATPYNANLSITTPKRIISIAQDNEVFQVFHKRKDEMAAVAICNEKIHEHKLDMTVMDCEYQWDRRKLTFFYSAKQRVDFRHLVSDIFKVYKTRIWMEAVHTEFPAFTRDDFIGYYTPVPPMSDTECIGSEGAAYALAASEQSDYGSSDSRRGSSGVPVGPRACTQLHQRNASF</sequence>
<evidence type="ECO:0000313" key="3">
    <source>
        <dbReference type="EMBL" id="CDO52896.1"/>
    </source>
</evidence>
<feature type="region of interest" description="Disordered" evidence="1">
    <location>
        <begin position="92"/>
        <end position="148"/>
    </location>
</feature>
<dbReference type="PANTHER" id="PTHR43830:SF3">
    <property type="entry name" value="PROTEIN PSP1"/>
    <property type="match status" value="1"/>
</dbReference>
<dbReference type="EMBL" id="CCBN010000004">
    <property type="protein sequence ID" value="CDO52896.1"/>
    <property type="molecule type" value="Genomic_DNA"/>
</dbReference>
<name>A0A0J9X6U7_GEOCN</name>
<dbReference type="PANTHER" id="PTHR43830">
    <property type="entry name" value="PROTEIN PSP1"/>
    <property type="match status" value="1"/>
</dbReference>
<dbReference type="InterPro" id="IPR007557">
    <property type="entry name" value="PSP1_C"/>
</dbReference>
<organism evidence="3 4">
    <name type="scientific">Geotrichum candidum</name>
    <name type="common">Oospora lactis</name>
    <name type="synonym">Dipodascus geotrichum</name>
    <dbReference type="NCBI Taxonomy" id="1173061"/>
    <lineage>
        <taxon>Eukaryota</taxon>
        <taxon>Fungi</taxon>
        <taxon>Dikarya</taxon>
        <taxon>Ascomycota</taxon>
        <taxon>Saccharomycotina</taxon>
        <taxon>Dipodascomycetes</taxon>
        <taxon>Dipodascales</taxon>
        <taxon>Dipodascaceae</taxon>
        <taxon>Geotrichum</taxon>
    </lineage>
</organism>
<comment type="caution">
    <text evidence="3">The sequence shown here is derived from an EMBL/GenBank/DDBJ whole genome shotgun (WGS) entry which is preliminary data.</text>
</comment>
<evidence type="ECO:0000256" key="1">
    <source>
        <dbReference type="SAM" id="MobiDB-lite"/>
    </source>
</evidence>
<dbReference type="PROSITE" id="PS51411">
    <property type="entry name" value="PSP1_C"/>
    <property type="match status" value="1"/>
</dbReference>
<feature type="domain" description="PSP1 C-terminal" evidence="2">
    <location>
        <begin position="435"/>
        <end position="520"/>
    </location>
</feature>
<feature type="compositionally biased region" description="Polar residues" evidence="1">
    <location>
        <begin position="92"/>
        <end position="124"/>
    </location>
</feature>
<dbReference type="InterPro" id="IPR047767">
    <property type="entry name" value="PSP1-like"/>
</dbReference>
<dbReference type="Pfam" id="PF04468">
    <property type="entry name" value="PSP1"/>
    <property type="match status" value="1"/>
</dbReference>
<dbReference type="GO" id="GO:0005737">
    <property type="term" value="C:cytoplasm"/>
    <property type="evidence" value="ECO:0007669"/>
    <property type="project" value="TreeGrafter"/>
</dbReference>
<reference evidence="3" key="1">
    <citation type="submission" date="2014-03" db="EMBL/GenBank/DDBJ databases">
        <authorList>
            <person name="Casaregola S."/>
        </authorList>
    </citation>
    <scope>NUCLEOTIDE SEQUENCE [LARGE SCALE GENOMIC DNA]</scope>
    <source>
        <strain evidence="3">CLIB 918</strain>
    </source>
</reference>
<feature type="compositionally biased region" description="Polar residues" evidence="1">
    <location>
        <begin position="42"/>
        <end position="54"/>
    </location>
</feature>
<accession>A0A0J9X6U7</accession>
<protein>
    <recommendedName>
        <fullName evidence="2">PSP1 C-terminal domain-containing protein</fullName>
    </recommendedName>
</protein>
<dbReference type="AlphaFoldDB" id="A0A0J9X6U7"/>
<feature type="region of interest" description="Disordered" evidence="1">
    <location>
        <begin position="250"/>
        <end position="298"/>
    </location>
</feature>
<gene>
    <name evidence="3" type="ORF">BN980_GECA04s01275g</name>
</gene>
<proteinExistence type="predicted"/>
<keyword evidence="4" id="KW-1185">Reference proteome</keyword>
<feature type="compositionally biased region" description="Polar residues" evidence="1">
    <location>
        <begin position="281"/>
        <end position="298"/>
    </location>
</feature>
<dbReference type="OrthoDB" id="243127at2759"/>
<feature type="region of interest" description="Disordered" evidence="1">
    <location>
        <begin position="42"/>
        <end position="78"/>
    </location>
</feature>
<feature type="compositionally biased region" description="Low complexity" evidence="1">
    <location>
        <begin position="55"/>
        <end position="70"/>
    </location>
</feature>